<reference evidence="1 2" key="1">
    <citation type="journal article" date="2019" name="Int. J. Syst. Evol. Microbiol.">
        <title>The Global Catalogue of Microorganisms (GCM) 10K type strain sequencing project: providing services to taxonomists for standard genome sequencing and annotation.</title>
        <authorList>
            <consortium name="The Broad Institute Genomics Platform"/>
            <consortium name="The Broad Institute Genome Sequencing Center for Infectious Disease"/>
            <person name="Wu L."/>
            <person name="Ma J."/>
        </authorList>
    </citation>
    <scope>NUCLEOTIDE SEQUENCE [LARGE SCALE GENOMIC DNA]</scope>
    <source>
        <strain evidence="1 2">JCM 15572</strain>
    </source>
</reference>
<organism evidence="1 2">
    <name type="scientific">Kribbella hippodromi</name>
    <dbReference type="NCBI Taxonomy" id="434347"/>
    <lineage>
        <taxon>Bacteria</taxon>
        <taxon>Bacillati</taxon>
        <taxon>Actinomycetota</taxon>
        <taxon>Actinomycetes</taxon>
        <taxon>Propionibacteriales</taxon>
        <taxon>Kribbellaceae</taxon>
        <taxon>Kribbella</taxon>
    </lineage>
</organism>
<keyword evidence="2" id="KW-1185">Reference proteome</keyword>
<accession>A0ABN2DU69</accession>
<sequence length="228" mass="25450">MNLPPWQDDSLGTMKRVALWLIQVVGEGNDFTKEALRADFPSVSQIDRRMRDLRDFGWRIDTNREDPALGAHQQRFVTQGDPVWEPGRAGKRSKRSTAIGAGLRRQVLSADGHMCRSCGITPGDTYAGGYETAQLDIARREVLRPDGSVEIELITECNRCRVGGRDLTADRGAVLANVSALSGAERRVLAGWVNADAREFSRLERIWSEYRTLPEPSRTAVRQELGLD</sequence>
<dbReference type="RefSeq" id="WP_344235985.1">
    <property type="nucleotide sequence ID" value="NZ_BAAAPH010000015.1"/>
</dbReference>
<evidence type="ECO:0008006" key="3">
    <source>
        <dbReference type="Google" id="ProtNLM"/>
    </source>
</evidence>
<dbReference type="EMBL" id="BAAAPH010000015">
    <property type="protein sequence ID" value="GAA1584006.1"/>
    <property type="molecule type" value="Genomic_DNA"/>
</dbReference>
<dbReference type="Proteomes" id="UP001501705">
    <property type="component" value="Unassembled WGS sequence"/>
</dbReference>
<evidence type="ECO:0000313" key="1">
    <source>
        <dbReference type="EMBL" id="GAA1584006.1"/>
    </source>
</evidence>
<proteinExistence type="predicted"/>
<gene>
    <name evidence="1" type="ORF">GCM10009804_45450</name>
</gene>
<name>A0ABN2DU69_9ACTN</name>
<comment type="caution">
    <text evidence="1">The sequence shown here is derived from an EMBL/GenBank/DDBJ whole genome shotgun (WGS) entry which is preliminary data.</text>
</comment>
<protein>
    <recommendedName>
        <fullName evidence="3">HNH endonuclease</fullName>
    </recommendedName>
</protein>
<evidence type="ECO:0000313" key="2">
    <source>
        <dbReference type="Proteomes" id="UP001501705"/>
    </source>
</evidence>